<protein>
    <submittedName>
        <fullName evidence="1">Tetratricopeptide repeat protein</fullName>
    </submittedName>
</protein>
<comment type="caution">
    <text evidence="1">The sequence shown here is derived from an EMBL/GenBank/DDBJ whole genome shotgun (WGS) entry which is preliminary data.</text>
</comment>
<accession>A0ABW6W3D1</accession>
<proteinExistence type="predicted"/>
<reference evidence="1 2" key="1">
    <citation type="submission" date="2024-10" db="EMBL/GenBank/DDBJ databases">
        <title>The Natural Products Discovery Center: Release of the First 8490 Sequenced Strains for Exploring Actinobacteria Biosynthetic Diversity.</title>
        <authorList>
            <person name="Kalkreuter E."/>
            <person name="Kautsar S.A."/>
            <person name="Yang D."/>
            <person name="Bader C.D."/>
            <person name="Teijaro C.N."/>
            <person name="Fluegel L."/>
            <person name="Davis C.M."/>
            <person name="Simpson J.R."/>
            <person name="Lauterbach L."/>
            <person name="Steele A.D."/>
            <person name="Gui C."/>
            <person name="Meng S."/>
            <person name="Li G."/>
            <person name="Viehrig K."/>
            <person name="Ye F."/>
            <person name="Su P."/>
            <person name="Kiefer A.F."/>
            <person name="Nichols A."/>
            <person name="Cepeda A.J."/>
            <person name="Yan W."/>
            <person name="Fan B."/>
            <person name="Jiang Y."/>
            <person name="Adhikari A."/>
            <person name="Zheng C.-J."/>
            <person name="Schuster L."/>
            <person name="Cowan T.M."/>
            <person name="Smanski M.J."/>
            <person name="Chevrette M.G."/>
            <person name="De Carvalho L.P.S."/>
            <person name="Shen B."/>
        </authorList>
    </citation>
    <scope>NUCLEOTIDE SEQUENCE [LARGE SCALE GENOMIC DNA]</scope>
    <source>
        <strain evidence="1 2">NPDC000087</strain>
    </source>
</reference>
<sequence length="632" mass="69546">MLTRIGAPGSMGSARPIDRQRVDEAVARDLGIHSAITTPDAIDELPTYVERDFDFRLRAALAPNVDRGPFVVMLGSSSTGKTRSLYEAVREMYPDWWLIQPPHAGYLLELKNDPPGRTVFWLDELQQYLGGREPLTAECVRTLIRRGNVVVGTVWPSQLGNLTSASEDIRRLMRSAVQISVPAELTTAELNQARGVAERDSRIRQALDTRDAGLTQALAGGPALVMAWEQPANPYAKAIITAAADAHRLGVHAPLSEELLARAMFGYLQPKQRVEPARVWIEEAKPHATKPLYGDVSPLSPVDGGEPGSLAGYVVADYLAQHLRRVRRTAPVPGEAWQAFVRGMDRPSDLRRLADAALARMRYCYAEPALRRLATDGHDAQAAIELADLLIRQGRFEPAVDVLRRRHDADPGDDAIKRRLARAEELWDRIEKLRLAAEAGNPAARDRIEEILVDCGLSDDLRMREEQGDLIAAERLVERLADRGCVAEIHERADQGQVFAGEALADLYVAWGDIDRLRARAKKGDRTAERRLSRVRSAKARAAAAAIEREELRAAVDEGKPEAAVQLSALLFELRDLDGLTAELDAGTEGAADRLLALHTATNTPPEWTARLRAYGLNADGSELLGPDTFPQ</sequence>
<dbReference type="Proteomes" id="UP001602245">
    <property type="component" value="Unassembled WGS sequence"/>
</dbReference>
<dbReference type="EMBL" id="JBIAZU010000001">
    <property type="protein sequence ID" value="MFF5287816.1"/>
    <property type="molecule type" value="Genomic_DNA"/>
</dbReference>
<name>A0ABW6W3D1_9ACTN</name>
<evidence type="ECO:0000313" key="2">
    <source>
        <dbReference type="Proteomes" id="UP001602245"/>
    </source>
</evidence>
<dbReference type="Pfam" id="PF13428">
    <property type="entry name" value="TPR_14"/>
    <property type="match status" value="1"/>
</dbReference>
<dbReference type="RefSeq" id="WP_020515536.1">
    <property type="nucleotide sequence ID" value="NZ_JBIAZU010000001.1"/>
</dbReference>
<evidence type="ECO:0000313" key="1">
    <source>
        <dbReference type="EMBL" id="MFF5287816.1"/>
    </source>
</evidence>
<gene>
    <name evidence="1" type="ORF">ACFY35_00160</name>
</gene>
<organism evidence="1 2">
    <name type="scientific">Paractinoplanes globisporus</name>
    <dbReference type="NCBI Taxonomy" id="113565"/>
    <lineage>
        <taxon>Bacteria</taxon>
        <taxon>Bacillati</taxon>
        <taxon>Actinomycetota</taxon>
        <taxon>Actinomycetes</taxon>
        <taxon>Micromonosporales</taxon>
        <taxon>Micromonosporaceae</taxon>
        <taxon>Paractinoplanes</taxon>
    </lineage>
</organism>
<keyword evidence="2" id="KW-1185">Reference proteome</keyword>